<accession>A0A0B1SYA4</accession>
<gene>
    <name evidence="2" type="ORF">OESDEN_11293</name>
</gene>
<sequence>MSLRTALVILVVAVVMALCQALPAEENNLPPDYGSLDNFFYLSPRLRRDPLSFGGQNAYLHQLLQNLKPKFRRSVCPLNLYKLFLRCRL</sequence>
<feature type="chain" id="PRO_5002081807" evidence="1">
    <location>
        <begin position="22"/>
        <end position="89"/>
    </location>
</feature>
<evidence type="ECO:0000256" key="1">
    <source>
        <dbReference type="SAM" id="SignalP"/>
    </source>
</evidence>
<protein>
    <submittedName>
        <fullName evidence="2">Uncharacterized protein</fullName>
    </submittedName>
</protein>
<keyword evidence="1" id="KW-0732">Signal</keyword>
<dbReference type="Proteomes" id="UP000053660">
    <property type="component" value="Unassembled WGS sequence"/>
</dbReference>
<proteinExistence type="predicted"/>
<name>A0A0B1SYA4_OESDE</name>
<organism evidence="2 3">
    <name type="scientific">Oesophagostomum dentatum</name>
    <name type="common">Nodular worm</name>
    <dbReference type="NCBI Taxonomy" id="61180"/>
    <lineage>
        <taxon>Eukaryota</taxon>
        <taxon>Metazoa</taxon>
        <taxon>Ecdysozoa</taxon>
        <taxon>Nematoda</taxon>
        <taxon>Chromadorea</taxon>
        <taxon>Rhabditida</taxon>
        <taxon>Rhabditina</taxon>
        <taxon>Rhabditomorpha</taxon>
        <taxon>Strongyloidea</taxon>
        <taxon>Strongylidae</taxon>
        <taxon>Oesophagostomum</taxon>
    </lineage>
</organism>
<evidence type="ECO:0000313" key="2">
    <source>
        <dbReference type="EMBL" id="KHJ88901.1"/>
    </source>
</evidence>
<dbReference type="EMBL" id="KN555028">
    <property type="protein sequence ID" value="KHJ88901.1"/>
    <property type="molecule type" value="Genomic_DNA"/>
</dbReference>
<dbReference type="AlphaFoldDB" id="A0A0B1SYA4"/>
<evidence type="ECO:0000313" key="3">
    <source>
        <dbReference type="Proteomes" id="UP000053660"/>
    </source>
</evidence>
<feature type="signal peptide" evidence="1">
    <location>
        <begin position="1"/>
        <end position="21"/>
    </location>
</feature>
<dbReference type="OrthoDB" id="5821579at2759"/>
<keyword evidence="3" id="KW-1185">Reference proteome</keyword>
<reference evidence="2 3" key="1">
    <citation type="submission" date="2014-03" db="EMBL/GenBank/DDBJ databases">
        <title>Draft genome of the hookworm Oesophagostomum dentatum.</title>
        <authorList>
            <person name="Mitreva M."/>
        </authorList>
    </citation>
    <scope>NUCLEOTIDE SEQUENCE [LARGE SCALE GENOMIC DNA]</scope>
    <source>
        <strain evidence="2 3">OD-Hann</strain>
    </source>
</reference>